<dbReference type="Pfam" id="PF17764">
    <property type="entry name" value="PriA_3primeBD"/>
    <property type="match status" value="1"/>
</dbReference>
<feature type="binding site" evidence="12">
    <location>
        <position position="475"/>
    </location>
    <ligand>
        <name>Zn(2+)</name>
        <dbReference type="ChEBI" id="CHEBI:29105"/>
        <label>1</label>
    </ligand>
</feature>
<comment type="similarity">
    <text evidence="12">Belongs to the helicase family. PriA subfamily.</text>
</comment>
<dbReference type="InterPro" id="IPR014001">
    <property type="entry name" value="Helicase_ATP-bd"/>
</dbReference>
<sequence length="744" mass="80526">MSDTGGGAKIVEVLLPVAVDQTYSYFAPPGLDLAPGDSVKVPLGARDAYGVVWEAAPAPAAIGNLKSVISRYDRPPLSQRMRDFLDWLARWTLTPRGMALRLATRAAEDAAPDAPRLLYRTTGKQPQRPTQTRARVLKTAEGGMTFAKKALMEAASCSGGVIDALVDEGALETVTAPPAPVAEPLDALFGAPRLEPRQAEAAEALREAVFARGYRPFLLEGVTGSGKTEVYFEAIAAALQNGGQALVMMPEIALTKQFLERFAARFGAPPAEWHSGVTPRRRARIWRAAAEGEVKVVVGARSALFLPFCDLRLIVVDEEHEGAYKQDEVVSYHARDMAVVRARIEQAAIVLASATPSIETRVNAASGRYVRLHLDARAGARPMPALDAIDMRVAGPDKHRWIAPRLAMAVGETVARGEQALLFLNRRGYAPLTLCRHCGHRFRCRNCDAWLVEHRFRRALVCHHCGHMERRPDACPECEAEDSLTACGPGVERLAEEAAMLFPDARTLVLSSDFPGGAERLRREIEEIASGAFDIVIGTQLVAKGHNFPYLTLVGVVDADLGLGSGDPRAAERTFQLLAQVTGRAGRGDKPGRALLQTFQPEHPVIRALLSGDAEAFYAQEIALRERAGLPPFGRLAALIVSAKESALAESHARALARAAQSLPPTPRYRVAALGGLPEENEILVLGPAEAPIALVRGRFRWRLLIKAPRSADLQGFLRDMLAAGPKERGGVRVQVDVDPQSFL</sequence>
<feature type="binding site" evidence="12">
    <location>
        <position position="447"/>
    </location>
    <ligand>
        <name>Zn(2+)</name>
        <dbReference type="ChEBI" id="CHEBI:29105"/>
        <label>2</label>
    </ligand>
</feature>
<reference evidence="14 15" key="1">
    <citation type="submission" date="2019-11" db="EMBL/GenBank/DDBJ databases">
        <title>The genome sequence of Methylocystis heyeri.</title>
        <authorList>
            <person name="Oshkin I.Y."/>
            <person name="Miroshnikov K."/>
            <person name="Dedysh S.N."/>
        </authorList>
    </citation>
    <scope>NUCLEOTIDE SEQUENCE [LARGE SCALE GENOMIC DNA]</scope>
    <source>
        <strain evidence="14 15">H2</strain>
    </source>
</reference>
<dbReference type="NCBIfam" id="TIGR00595">
    <property type="entry name" value="priA"/>
    <property type="match status" value="1"/>
</dbReference>
<feature type="binding site" evidence="12">
    <location>
        <position position="465"/>
    </location>
    <ligand>
        <name>Zn(2+)</name>
        <dbReference type="ChEBI" id="CHEBI:29105"/>
        <label>2</label>
    </ligand>
</feature>
<dbReference type="InterPro" id="IPR040498">
    <property type="entry name" value="PriA_CRR"/>
</dbReference>
<dbReference type="HAMAP" id="MF_00983">
    <property type="entry name" value="PriA"/>
    <property type="match status" value="1"/>
</dbReference>
<comment type="function">
    <text evidence="12">Initiates the restart of stalled replication forks, which reloads the replicative helicase on sites other than the origin of replication. Recognizes and binds to abandoned replication forks and remodels them to uncover a helicase loading site. Promotes assembly of the primosome at these replication forks.</text>
</comment>
<name>A0A6B8KBY5_9HYPH</name>
<dbReference type="Gene3D" id="3.40.50.300">
    <property type="entry name" value="P-loop containing nucleotide triphosphate hydrolases"/>
    <property type="match status" value="2"/>
</dbReference>
<dbReference type="EC" id="5.6.2.4" evidence="12"/>
<dbReference type="PANTHER" id="PTHR30580">
    <property type="entry name" value="PRIMOSOMAL PROTEIN N"/>
    <property type="match status" value="1"/>
</dbReference>
<dbReference type="InterPro" id="IPR041236">
    <property type="entry name" value="PriA_C"/>
</dbReference>
<evidence type="ECO:0000256" key="7">
    <source>
        <dbReference type="ARBA" id="ARBA00022833"/>
    </source>
</evidence>
<evidence type="ECO:0000256" key="2">
    <source>
        <dbReference type="ARBA" id="ARBA00022705"/>
    </source>
</evidence>
<dbReference type="GO" id="GO:0006302">
    <property type="term" value="P:double-strand break repair"/>
    <property type="evidence" value="ECO:0007669"/>
    <property type="project" value="InterPro"/>
</dbReference>
<dbReference type="Pfam" id="PF18319">
    <property type="entry name" value="Zn_ribbon_PriA"/>
    <property type="match status" value="1"/>
</dbReference>
<dbReference type="EMBL" id="CP046052">
    <property type="protein sequence ID" value="QGM45706.1"/>
    <property type="molecule type" value="Genomic_DNA"/>
</dbReference>
<keyword evidence="15" id="KW-1185">Reference proteome</keyword>
<feature type="binding site" evidence="12">
    <location>
        <position position="438"/>
    </location>
    <ligand>
        <name>Zn(2+)</name>
        <dbReference type="ChEBI" id="CHEBI:29105"/>
        <label>1</label>
    </ligand>
</feature>
<dbReference type="GO" id="GO:0006270">
    <property type="term" value="P:DNA replication initiation"/>
    <property type="evidence" value="ECO:0007669"/>
    <property type="project" value="TreeGrafter"/>
</dbReference>
<dbReference type="Pfam" id="PF18074">
    <property type="entry name" value="PriA_C"/>
    <property type="match status" value="1"/>
</dbReference>
<dbReference type="FunFam" id="3.40.50.300:FF:000489">
    <property type="entry name" value="Primosome assembly protein PriA"/>
    <property type="match status" value="1"/>
</dbReference>
<dbReference type="InterPro" id="IPR011545">
    <property type="entry name" value="DEAD/DEAH_box_helicase_dom"/>
</dbReference>
<dbReference type="GO" id="GO:0043138">
    <property type="term" value="F:3'-5' DNA helicase activity"/>
    <property type="evidence" value="ECO:0007669"/>
    <property type="project" value="UniProtKB-EC"/>
</dbReference>
<keyword evidence="7 12" id="KW-0862">Zinc</keyword>
<evidence type="ECO:0000256" key="10">
    <source>
        <dbReference type="ARBA" id="ARBA00023235"/>
    </source>
</evidence>
<dbReference type="CDD" id="cd17929">
    <property type="entry name" value="DEXHc_priA"/>
    <property type="match status" value="1"/>
</dbReference>
<dbReference type="InterPro" id="IPR041222">
    <property type="entry name" value="PriA_3primeBD"/>
</dbReference>
<evidence type="ECO:0000256" key="1">
    <source>
        <dbReference type="ARBA" id="ARBA00022515"/>
    </source>
</evidence>
<dbReference type="SMART" id="SM00490">
    <property type="entry name" value="HELICc"/>
    <property type="match status" value="1"/>
</dbReference>
<dbReference type="AlphaFoldDB" id="A0A6B8KBY5"/>
<organism evidence="14 15">
    <name type="scientific">Methylocystis heyeri</name>
    <dbReference type="NCBI Taxonomy" id="391905"/>
    <lineage>
        <taxon>Bacteria</taxon>
        <taxon>Pseudomonadati</taxon>
        <taxon>Pseudomonadota</taxon>
        <taxon>Alphaproteobacteria</taxon>
        <taxon>Hyphomicrobiales</taxon>
        <taxon>Methylocystaceae</taxon>
        <taxon>Methylocystis</taxon>
    </lineage>
</organism>
<evidence type="ECO:0000256" key="5">
    <source>
        <dbReference type="ARBA" id="ARBA00022801"/>
    </source>
</evidence>
<evidence type="ECO:0000256" key="8">
    <source>
        <dbReference type="ARBA" id="ARBA00022840"/>
    </source>
</evidence>
<dbReference type="KEGG" id="mhey:H2LOC_008330"/>
<evidence type="ECO:0000256" key="3">
    <source>
        <dbReference type="ARBA" id="ARBA00022723"/>
    </source>
</evidence>
<dbReference type="InterPro" id="IPR001650">
    <property type="entry name" value="Helicase_C-like"/>
</dbReference>
<dbReference type="GO" id="GO:0006310">
    <property type="term" value="P:DNA recombination"/>
    <property type="evidence" value="ECO:0007669"/>
    <property type="project" value="InterPro"/>
</dbReference>
<dbReference type="GO" id="GO:0008270">
    <property type="term" value="F:zinc ion binding"/>
    <property type="evidence" value="ECO:0007669"/>
    <property type="project" value="UniProtKB-UniRule"/>
</dbReference>
<dbReference type="GO" id="GO:1990077">
    <property type="term" value="C:primosome complex"/>
    <property type="evidence" value="ECO:0007669"/>
    <property type="project" value="UniProtKB-UniRule"/>
</dbReference>
<dbReference type="GO" id="GO:0005524">
    <property type="term" value="F:ATP binding"/>
    <property type="evidence" value="ECO:0007669"/>
    <property type="project" value="UniProtKB-UniRule"/>
</dbReference>
<evidence type="ECO:0000313" key="14">
    <source>
        <dbReference type="EMBL" id="QGM45706.1"/>
    </source>
</evidence>
<comment type="catalytic activity">
    <reaction evidence="11 12">
        <text>ATP + H2O = ADP + phosphate + H(+)</text>
        <dbReference type="Rhea" id="RHEA:13065"/>
        <dbReference type="ChEBI" id="CHEBI:15377"/>
        <dbReference type="ChEBI" id="CHEBI:15378"/>
        <dbReference type="ChEBI" id="CHEBI:30616"/>
        <dbReference type="ChEBI" id="CHEBI:43474"/>
        <dbReference type="ChEBI" id="CHEBI:456216"/>
        <dbReference type="EC" id="5.6.2.4"/>
    </reaction>
</comment>
<keyword evidence="1 12" id="KW-0639">Primosome</keyword>
<dbReference type="Gene3D" id="3.40.1440.60">
    <property type="entry name" value="PriA, 3(prime) DNA-binding domain"/>
    <property type="match status" value="1"/>
</dbReference>
<keyword evidence="8 12" id="KW-0067">ATP-binding</keyword>
<keyword evidence="6 12" id="KW-0347">Helicase</keyword>
<dbReference type="PANTHER" id="PTHR30580:SF0">
    <property type="entry name" value="PRIMOSOMAL PROTEIN N"/>
    <property type="match status" value="1"/>
</dbReference>
<proteinExistence type="inferred from homology"/>
<evidence type="ECO:0000259" key="13">
    <source>
        <dbReference type="PROSITE" id="PS51192"/>
    </source>
</evidence>
<evidence type="ECO:0000256" key="4">
    <source>
        <dbReference type="ARBA" id="ARBA00022741"/>
    </source>
</evidence>
<dbReference type="Pfam" id="PF00270">
    <property type="entry name" value="DEAD"/>
    <property type="match status" value="1"/>
</dbReference>
<dbReference type="InterPro" id="IPR042115">
    <property type="entry name" value="PriA_3primeBD_sf"/>
</dbReference>
<evidence type="ECO:0000256" key="12">
    <source>
        <dbReference type="HAMAP-Rule" id="MF_00983"/>
    </source>
</evidence>
<feature type="binding site" evidence="12">
    <location>
        <position position="478"/>
    </location>
    <ligand>
        <name>Zn(2+)</name>
        <dbReference type="ChEBI" id="CHEBI:29105"/>
        <label>1</label>
    </ligand>
</feature>
<keyword evidence="3 12" id="KW-0479">Metal-binding</keyword>
<dbReference type="InterPro" id="IPR005259">
    <property type="entry name" value="PriA"/>
</dbReference>
<evidence type="ECO:0000256" key="6">
    <source>
        <dbReference type="ARBA" id="ARBA00022806"/>
    </source>
</evidence>
<accession>A0A6B8KBY5</accession>
<feature type="domain" description="Helicase ATP-binding" evidence="13">
    <location>
        <begin position="208"/>
        <end position="374"/>
    </location>
</feature>
<keyword evidence="10 12" id="KW-0413">Isomerase</keyword>
<protein>
    <recommendedName>
        <fullName evidence="12">Replication restart protein PriA</fullName>
    </recommendedName>
    <alternativeName>
        <fullName evidence="12">ATP-dependent DNA helicase PriA</fullName>
        <ecNumber evidence="12">5.6.2.4</ecNumber>
    </alternativeName>
    <alternativeName>
        <fullName evidence="12">DNA 3'-5' helicase PriA</fullName>
    </alternativeName>
</protein>
<dbReference type="NCBIfam" id="NF004070">
    <property type="entry name" value="PRK05580.2-2"/>
    <property type="match status" value="1"/>
</dbReference>
<feature type="binding site" evidence="12">
    <location>
        <position position="435"/>
    </location>
    <ligand>
        <name>Zn(2+)</name>
        <dbReference type="ChEBI" id="CHEBI:29105"/>
        <label>1</label>
    </ligand>
</feature>
<evidence type="ECO:0000256" key="11">
    <source>
        <dbReference type="ARBA" id="ARBA00048988"/>
    </source>
</evidence>
<gene>
    <name evidence="12" type="primary">priA</name>
    <name evidence="14" type="ORF">H2LOC_008330</name>
</gene>
<keyword evidence="5 12" id="KW-0378">Hydrolase</keyword>
<comment type="cofactor">
    <cofactor evidence="12">
        <name>Zn(2+)</name>
        <dbReference type="ChEBI" id="CHEBI:29105"/>
    </cofactor>
    <text evidence="12">Binds 2 zinc ions per subunit.</text>
</comment>
<dbReference type="InterPro" id="IPR027417">
    <property type="entry name" value="P-loop_NTPase"/>
</dbReference>
<dbReference type="SMART" id="SM00487">
    <property type="entry name" value="DEXDc"/>
    <property type="match status" value="1"/>
</dbReference>
<comment type="subunit">
    <text evidence="12">Component of the replication restart primosome.</text>
</comment>
<comment type="catalytic activity">
    <reaction evidence="12">
        <text>Couples ATP hydrolysis with the unwinding of duplex DNA by translocating in the 3'-5' direction.</text>
        <dbReference type="EC" id="5.6.2.4"/>
    </reaction>
</comment>
<keyword evidence="2 12" id="KW-0235">DNA replication</keyword>
<dbReference type="GO" id="GO:0006269">
    <property type="term" value="P:DNA replication, synthesis of primer"/>
    <property type="evidence" value="ECO:0007669"/>
    <property type="project" value="UniProtKB-KW"/>
</dbReference>
<dbReference type="SUPFAM" id="SSF52540">
    <property type="entry name" value="P-loop containing nucleoside triphosphate hydrolases"/>
    <property type="match status" value="1"/>
</dbReference>
<dbReference type="OrthoDB" id="9759544at2"/>
<evidence type="ECO:0000313" key="15">
    <source>
        <dbReference type="Proteomes" id="UP000309061"/>
    </source>
</evidence>
<feature type="binding site" evidence="12">
    <location>
        <position position="462"/>
    </location>
    <ligand>
        <name>Zn(2+)</name>
        <dbReference type="ChEBI" id="CHEBI:29105"/>
        <label>2</label>
    </ligand>
</feature>
<dbReference type="GO" id="GO:0003677">
    <property type="term" value="F:DNA binding"/>
    <property type="evidence" value="ECO:0007669"/>
    <property type="project" value="UniProtKB-UniRule"/>
</dbReference>
<dbReference type="RefSeq" id="WP_136495977.1">
    <property type="nucleotide sequence ID" value="NZ_CP046052.1"/>
</dbReference>
<dbReference type="Proteomes" id="UP000309061">
    <property type="component" value="Chromosome"/>
</dbReference>
<keyword evidence="9 12" id="KW-0238">DNA-binding</keyword>
<keyword evidence="4 12" id="KW-0547">Nucleotide-binding</keyword>
<dbReference type="GO" id="GO:0016787">
    <property type="term" value="F:hydrolase activity"/>
    <property type="evidence" value="ECO:0007669"/>
    <property type="project" value="UniProtKB-KW"/>
</dbReference>
<evidence type="ECO:0000256" key="9">
    <source>
        <dbReference type="ARBA" id="ARBA00023125"/>
    </source>
</evidence>
<feature type="binding site" evidence="12">
    <location>
        <position position="444"/>
    </location>
    <ligand>
        <name>Zn(2+)</name>
        <dbReference type="ChEBI" id="CHEBI:29105"/>
        <label>2</label>
    </ligand>
</feature>
<dbReference type="PROSITE" id="PS51192">
    <property type="entry name" value="HELICASE_ATP_BIND_1"/>
    <property type="match status" value="1"/>
</dbReference>